<feature type="domain" description="AB hydrolase-1" evidence="2">
    <location>
        <begin position="57"/>
        <end position="174"/>
    </location>
</feature>
<evidence type="ECO:0000256" key="1">
    <source>
        <dbReference type="ARBA" id="ARBA00022801"/>
    </source>
</evidence>
<dbReference type="PANTHER" id="PTHR43329">
    <property type="entry name" value="EPOXIDE HYDROLASE"/>
    <property type="match status" value="1"/>
</dbReference>
<dbReference type="EMBL" id="CP051128">
    <property type="protein sequence ID" value="QIZ07748.1"/>
    <property type="molecule type" value="Genomic_DNA"/>
</dbReference>
<dbReference type="InterPro" id="IPR029058">
    <property type="entry name" value="AB_hydrolase_fold"/>
</dbReference>
<dbReference type="PRINTS" id="PR00111">
    <property type="entry name" value="ABHYDROLASE"/>
</dbReference>
<dbReference type="Pfam" id="PF00561">
    <property type="entry name" value="Abhydrolase_1"/>
    <property type="match status" value="1"/>
</dbReference>
<dbReference type="AlphaFoldDB" id="A0A6H1P2J9"/>
<dbReference type="InterPro" id="IPR000639">
    <property type="entry name" value="Epox_hydrolase-like"/>
</dbReference>
<name>A0A6H1P2J9_PRIMG</name>
<evidence type="ECO:0000259" key="2">
    <source>
        <dbReference type="Pfam" id="PF00561"/>
    </source>
</evidence>
<dbReference type="SUPFAM" id="SSF53474">
    <property type="entry name" value="alpha/beta-Hydrolases"/>
    <property type="match status" value="1"/>
</dbReference>
<sequence>MESLDFRNKDFPVGLHPKARFGVDWNDKNVDDPNSFTHRFAQINGIRIHFVEEGQGPLVILLHGIPYLWYTWRRQIRALATAGYRVIAPDIRGFGQSDCPSDAQNYGLFYSVGDLVGLMEELGESTAVIVGHDLGAWVANAAIQLRPDLFRALVMLNTPVGPREALRPSVSWEKVRIATGKRGHHDYFQNPHVDPVLNADIRKTLRSILYSVSGRAIGEERWNPLIGEGETLLDTLLNPMQFPDWLSDEGLDYYVSEYSRNGFTPMLNHYRNRDRNWEQMAFLEGVKQQQPAMFIGGADDVLAPFFMPIFEKLENFMPNMQTKVLLKGVGHDAPEEQPNVVTSMLLEFLKNL</sequence>
<accession>A0A6H1P2J9</accession>
<dbReference type="Gene3D" id="3.40.50.1820">
    <property type="entry name" value="alpha/beta hydrolase"/>
    <property type="match status" value="1"/>
</dbReference>
<gene>
    <name evidence="3" type="ORF">HFZ78_14275</name>
</gene>
<dbReference type="PRINTS" id="PR00412">
    <property type="entry name" value="EPOXHYDRLASE"/>
</dbReference>
<dbReference type="Proteomes" id="UP000501868">
    <property type="component" value="Chromosome"/>
</dbReference>
<proteinExistence type="predicted"/>
<keyword evidence="1 3" id="KW-0378">Hydrolase</keyword>
<reference evidence="3 4" key="2">
    <citation type="submission" date="2020-04" db="EMBL/GenBank/DDBJ databases">
        <authorList>
            <person name="Fomenkov A."/>
            <person name="Anton B.P."/>
            <person name="Roberts R.J."/>
        </authorList>
    </citation>
    <scope>NUCLEOTIDE SEQUENCE [LARGE SCALE GENOMIC DNA]</scope>
    <source>
        <strain evidence="3 4">S2</strain>
    </source>
</reference>
<dbReference type="GO" id="GO:0016787">
    <property type="term" value="F:hydrolase activity"/>
    <property type="evidence" value="ECO:0007669"/>
    <property type="project" value="UniProtKB-KW"/>
</dbReference>
<reference evidence="3 4" key="1">
    <citation type="submission" date="2020-04" db="EMBL/GenBank/DDBJ databases">
        <title>Genome-Wide Identification of 5-Methylcytosine Sites in Bacterial Genomes By High-Throughput Sequencing of MspJI Restriction Fragments.</title>
        <authorList>
            <person name="Wu V."/>
        </authorList>
    </citation>
    <scope>NUCLEOTIDE SEQUENCE [LARGE SCALE GENOMIC DNA]</scope>
    <source>
        <strain evidence="3 4">S2</strain>
    </source>
</reference>
<evidence type="ECO:0000313" key="4">
    <source>
        <dbReference type="Proteomes" id="UP000501868"/>
    </source>
</evidence>
<evidence type="ECO:0000313" key="3">
    <source>
        <dbReference type="EMBL" id="QIZ07748.1"/>
    </source>
</evidence>
<organism evidence="3 4">
    <name type="scientific">Priestia megaterium</name>
    <name type="common">Bacillus megaterium</name>
    <dbReference type="NCBI Taxonomy" id="1404"/>
    <lineage>
        <taxon>Bacteria</taxon>
        <taxon>Bacillati</taxon>
        <taxon>Bacillota</taxon>
        <taxon>Bacilli</taxon>
        <taxon>Bacillales</taxon>
        <taxon>Bacillaceae</taxon>
        <taxon>Priestia</taxon>
    </lineage>
</organism>
<dbReference type="InterPro" id="IPR000073">
    <property type="entry name" value="AB_hydrolase_1"/>
</dbReference>
<protein>
    <submittedName>
        <fullName evidence="3">Alpha/beta hydrolase</fullName>
    </submittedName>
</protein>